<keyword evidence="2" id="KW-1185">Reference proteome</keyword>
<sequence length="259" mass="29907">MCHPVISYDFSGNKMWVVLSVPRKYITSLRRLRSIGCRGKTQLKKFLPNTRPISKVREMRHLAKGVLSPVLLEDPSMTLTSHPEIHLRVPHSLIQTLSFLSFILSSAIGRTWLVMEIVGIRLWHILCSVMNHAMNIYLSLLGSVERVHELVHRTQWQDGPALLEYWLETPDSLYVIVNAFNLCVVLISQLGSTTVLPLYSYSNRPGGSLVIGLLTKQQHFIQLQMHDECLIPPLHVQWIYHRGKRVSNWEDSYYERIED</sequence>
<evidence type="ECO:0000313" key="2">
    <source>
        <dbReference type="Proteomes" id="UP001060085"/>
    </source>
</evidence>
<name>A0ACC0A2Q4_CATRO</name>
<protein>
    <submittedName>
        <fullName evidence="1">Uncharacterized protein</fullName>
    </submittedName>
</protein>
<comment type="caution">
    <text evidence="1">The sequence shown here is derived from an EMBL/GenBank/DDBJ whole genome shotgun (WGS) entry which is preliminary data.</text>
</comment>
<accession>A0ACC0A2Q4</accession>
<proteinExistence type="predicted"/>
<reference evidence="2" key="1">
    <citation type="journal article" date="2023" name="Nat. Plants">
        <title>Single-cell RNA sequencing provides a high-resolution roadmap for understanding the multicellular compartmentation of specialized metabolism.</title>
        <authorList>
            <person name="Sun S."/>
            <person name="Shen X."/>
            <person name="Li Y."/>
            <person name="Li Y."/>
            <person name="Wang S."/>
            <person name="Li R."/>
            <person name="Zhang H."/>
            <person name="Shen G."/>
            <person name="Guo B."/>
            <person name="Wei J."/>
            <person name="Xu J."/>
            <person name="St-Pierre B."/>
            <person name="Chen S."/>
            <person name="Sun C."/>
        </authorList>
    </citation>
    <scope>NUCLEOTIDE SEQUENCE [LARGE SCALE GENOMIC DNA]</scope>
</reference>
<gene>
    <name evidence="1" type="ORF">M9H77_31717</name>
</gene>
<evidence type="ECO:0000313" key="1">
    <source>
        <dbReference type="EMBL" id="KAI5654530.1"/>
    </source>
</evidence>
<dbReference type="EMBL" id="CM044707">
    <property type="protein sequence ID" value="KAI5654530.1"/>
    <property type="molecule type" value="Genomic_DNA"/>
</dbReference>
<organism evidence="1 2">
    <name type="scientific">Catharanthus roseus</name>
    <name type="common">Madagascar periwinkle</name>
    <name type="synonym">Vinca rosea</name>
    <dbReference type="NCBI Taxonomy" id="4058"/>
    <lineage>
        <taxon>Eukaryota</taxon>
        <taxon>Viridiplantae</taxon>
        <taxon>Streptophyta</taxon>
        <taxon>Embryophyta</taxon>
        <taxon>Tracheophyta</taxon>
        <taxon>Spermatophyta</taxon>
        <taxon>Magnoliopsida</taxon>
        <taxon>eudicotyledons</taxon>
        <taxon>Gunneridae</taxon>
        <taxon>Pentapetalae</taxon>
        <taxon>asterids</taxon>
        <taxon>lamiids</taxon>
        <taxon>Gentianales</taxon>
        <taxon>Apocynaceae</taxon>
        <taxon>Rauvolfioideae</taxon>
        <taxon>Vinceae</taxon>
        <taxon>Catharanthinae</taxon>
        <taxon>Catharanthus</taxon>
    </lineage>
</organism>
<dbReference type="Proteomes" id="UP001060085">
    <property type="component" value="Linkage Group LG07"/>
</dbReference>